<dbReference type="AlphaFoldDB" id="A0A0A9C0J4"/>
<proteinExistence type="predicted"/>
<evidence type="ECO:0000313" key="1">
    <source>
        <dbReference type="EMBL" id="JAD65032.1"/>
    </source>
</evidence>
<reference evidence="1" key="1">
    <citation type="submission" date="2014-09" db="EMBL/GenBank/DDBJ databases">
        <authorList>
            <person name="Magalhaes I.L.F."/>
            <person name="Oliveira U."/>
            <person name="Santos F.R."/>
            <person name="Vidigal T.H.D.A."/>
            <person name="Brescovit A.D."/>
            <person name="Santos A.J."/>
        </authorList>
    </citation>
    <scope>NUCLEOTIDE SEQUENCE</scope>
    <source>
        <tissue evidence="1">Shoot tissue taken approximately 20 cm above the soil surface</tissue>
    </source>
</reference>
<organism evidence="1">
    <name type="scientific">Arundo donax</name>
    <name type="common">Giant reed</name>
    <name type="synonym">Donax arundinaceus</name>
    <dbReference type="NCBI Taxonomy" id="35708"/>
    <lineage>
        <taxon>Eukaryota</taxon>
        <taxon>Viridiplantae</taxon>
        <taxon>Streptophyta</taxon>
        <taxon>Embryophyta</taxon>
        <taxon>Tracheophyta</taxon>
        <taxon>Spermatophyta</taxon>
        <taxon>Magnoliopsida</taxon>
        <taxon>Liliopsida</taxon>
        <taxon>Poales</taxon>
        <taxon>Poaceae</taxon>
        <taxon>PACMAD clade</taxon>
        <taxon>Arundinoideae</taxon>
        <taxon>Arundineae</taxon>
        <taxon>Arundo</taxon>
    </lineage>
</organism>
<sequence length="65" mass="7350">MCPEIQDESDFSGIPFDFLEVPQMLDSYRKSERDMQICTGVSICIYYLVGGSTEQPSYLLGDDCL</sequence>
<protein>
    <submittedName>
        <fullName evidence="1">Uncharacterized protein</fullName>
    </submittedName>
</protein>
<reference evidence="1" key="2">
    <citation type="journal article" date="2015" name="Data Brief">
        <title>Shoot transcriptome of the giant reed, Arundo donax.</title>
        <authorList>
            <person name="Barrero R.A."/>
            <person name="Guerrero F.D."/>
            <person name="Moolhuijzen P."/>
            <person name="Goolsby J.A."/>
            <person name="Tidwell J."/>
            <person name="Bellgard S.E."/>
            <person name="Bellgard M.I."/>
        </authorList>
    </citation>
    <scope>NUCLEOTIDE SEQUENCE</scope>
    <source>
        <tissue evidence="1">Shoot tissue taken approximately 20 cm above the soil surface</tissue>
    </source>
</reference>
<name>A0A0A9C0J4_ARUDO</name>
<accession>A0A0A9C0J4</accession>
<dbReference type="EMBL" id="GBRH01232863">
    <property type="protein sequence ID" value="JAD65032.1"/>
    <property type="molecule type" value="Transcribed_RNA"/>
</dbReference>